<dbReference type="InterPro" id="IPR016032">
    <property type="entry name" value="Sig_transdc_resp-reg_C-effctor"/>
</dbReference>
<dbReference type="SUPFAM" id="SSF46894">
    <property type="entry name" value="C-terminal effector domain of the bipartite response regulators"/>
    <property type="match status" value="1"/>
</dbReference>
<evidence type="ECO:0000313" key="8">
    <source>
        <dbReference type="Proteomes" id="UP001245285"/>
    </source>
</evidence>
<keyword evidence="3" id="KW-0804">Transcription</keyword>
<dbReference type="SMART" id="SM00448">
    <property type="entry name" value="REC"/>
    <property type="match status" value="1"/>
</dbReference>
<dbReference type="Pfam" id="PF00196">
    <property type="entry name" value="GerE"/>
    <property type="match status" value="1"/>
</dbReference>
<dbReference type="CDD" id="cd06170">
    <property type="entry name" value="LuxR_C_like"/>
    <property type="match status" value="1"/>
</dbReference>
<sequence>MTSQENTSTKDLHILIIEDEILVAENIAKILSKQGDFIFSIAANEKDALKIFKNNPVKLIVSDIHLNNSADGTCIVKKIQSEHWVPVIYISAYTDKSFLDSALETEPVVYLVKPFLERQLLVAFSIALNKIEKFEMDNAVAKPSGRELQIIALLTRGFNSRDIGNILFLSEHTIKTQRKNLLKKFDVASTYELIALAARLKWVKNE</sequence>
<dbReference type="InterPro" id="IPR036388">
    <property type="entry name" value="WH-like_DNA-bd_sf"/>
</dbReference>
<dbReference type="GO" id="GO:0003677">
    <property type="term" value="F:DNA binding"/>
    <property type="evidence" value="ECO:0007669"/>
    <property type="project" value="UniProtKB-KW"/>
</dbReference>
<dbReference type="SMART" id="SM00421">
    <property type="entry name" value="HTH_LUXR"/>
    <property type="match status" value="1"/>
</dbReference>
<evidence type="ECO:0000259" key="5">
    <source>
        <dbReference type="PROSITE" id="PS50043"/>
    </source>
</evidence>
<keyword evidence="2 7" id="KW-0238">DNA-binding</keyword>
<feature type="domain" description="HTH luxR-type" evidence="5">
    <location>
        <begin position="138"/>
        <end position="201"/>
    </location>
</feature>
<evidence type="ECO:0000256" key="2">
    <source>
        <dbReference type="ARBA" id="ARBA00023125"/>
    </source>
</evidence>
<proteinExistence type="predicted"/>
<dbReference type="PRINTS" id="PR00038">
    <property type="entry name" value="HTHLUXR"/>
</dbReference>
<organism evidence="7 8">
    <name type="scientific">Autumnicola lenta</name>
    <dbReference type="NCBI Taxonomy" id="3075593"/>
    <lineage>
        <taxon>Bacteria</taxon>
        <taxon>Pseudomonadati</taxon>
        <taxon>Bacteroidota</taxon>
        <taxon>Flavobacteriia</taxon>
        <taxon>Flavobacteriales</taxon>
        <taxon>Flavobacteriaceae</taxon>
        <taxon>Autumnicola</taxon>
    </lineage>
</organism>
<dbReference type="InterPro" id="IPR000792">
    <property type="entry name" value="Tscrpt_reg_LuxR_C"/>
</dbReference>
<accession>A0ABU3CHH4</accession>
<dbReference type="InterPro" id="IPR001789">
    <property type="entry name" value="Sig_transdc_resp-reg_receiver"/>
</dbReference>
<comment type="caution">
    <text evidence="7">The sequence shown here is derived from an EMBL/GenBank/DDBJ whole genome shotgun (WGS) entry which is preliminary data.</text>
</comment>
<dbReference type="SUPFAM" id="SSF52172">
    <property type="entry name" value="CheY-like"/>
    <property type="match status" value="1"/>
</dbReference>
<keyword evidence="1" id="KW-0805">Transcription regulation</keyword>
<keyword evidence="8" id="KW-1185">Reference proteome</keyword>
<dbReference type="Proteomes" id="UP001245285">
    <property type="component" value="Unassembled WGS sequence"/>
</dbReference>
<evidence type="ECO:0000313" key="7">
    <source>
        <dbReference type="EMBL" id="MDT0645800.1"/>
    </source>
</evidence>
<dbReference type="PROSITE" id="PS50043">
    <property type="entry name" value="HTH_LUXR_2"/>
    <property type="match status" value="1"/>
</dbReference>
<dbReference type="InterPro" id="IPR011006">
    <property type="entry name" value="CheY-like_superfamily"/>
</dbReference>
<dbReference type="Gene3D" id="1.10.10.10">
    <property type="entry name" value="Winged helix-like DNA-binding domain superfamily/Winged helix DNA-binding domain"/>
    <property type="match status" value="1"/>
</dbReference>
<evidence type="ECO:0000256" key="3">
    <source>
        <dbReference type="ARBA" id="ARBA00023163"/>
    </source>
</evidence>
<dbReference type="Pfam" id="PF00072">
    <property type="entry name" value="Response_reg"/>
    <property type="match status" value="1"/>
</dbReference>
<dbReference type="PROSITE" id="PS50110">
    <property type="entry name" value="RESPONSE_REGULATORY"/>
    <property type="match status" value="1"/>
</dbReference>
<reference evidence="7 8" key="1">
    <citation type="submission" date="2023-09" db="EMBL/GenBank/DDBJ databases">
        <authorList>
            <person name="Rey-Velasco X."/>
        </authorList>
    </citation>
    <scope>NUCLEOTIDE SEQUENCE [LARGE SCALE GENOMIC DNA]</scope>
    <source>
        <strain evidence="7 8">F260</strain>
    </source>
</reference>
<keyword evidence="4" id="KW-0597">Phosphoprotein</keyword>
<feature type="domain" description="Response regulatory" evidence="6">
    <location>
        <begin position="13"/>
        <end position="128"/>
    </location>
</feature>
<dbReference type="PANTHER" id="PTHR44688:SF16">
    <property type="entry name" value="DNA-BINDING TRANSCRIPTIONAL ACTIVATOR DEVR_DOSR"/>
    <property type="match status" value="1"/>
</dbReference>
<dbReference type="PROSITE" id="PS00622">
    <property type="entry name" value="HTH_LUXR_1"/>
    <property type="match status" value="1"/>
</dbReference>
<dbReference type="PANTHER" id="PTHR44688">
    <property type="entry name" value="DNA-BINDING TRANSCRIPTIONAL ACTIVATOR DEVR_DOSR"/>
    <property type="match status" value="1"/>
</dbReference>
<gene>
    <name evidence="7" type="ORF">RM545_03795</name>
</gene>
<dbReference type="Gene3D" id="3.40.50.2300">
    <property type="match status" value="1"/>
</dbReference>
<name>A0ABU3CHH4_9FLAO</name>
<evidence type="ECO:0000256" key="4">
    <source>
        <dbReference type="PROSITE-ProRule" id="PRU00169"/>
    </source>
</evidence>
<evidence type="ECO:0000259" key="6">
    <source>
        <dbReference type="PROSITE" id="PS50110"/>
    </source>
</evidence>
<dbReference type="EMBL" id="JAVRHO010000004">
    <property type="protein sequence ID" value="MDT0645800.1"/>
    <property type="molecule type" value="Genomic_DNA"/>
</dbReference>
<evidence type="ECO:0000256" key="1">
    <source>
        <dbReference type="ARBA" id="ARBA00023015"/>
    </source>
</evidence>
<dbReference type="RefSeq" id="WP_311493985.1">
    <property type="nucleotide sequence ID" value="NZ_JAVRHO010000004.1"/>
</dbReference>
<feature type="modified residue" description="4-aspartylphosphate" evidence="4">
    <location>
        <position position="63"/>
    </location>
</feature>
<protein>
    <submittedName>
        <fullName evidence="7">DNA-binding response regulator</fullName>
    </submittedName>
</protein>